<feature type="binding site" evidence="11">
    <location>
        <position position="518"/>
    </location>
    <ligand>
        <name>S-adenosyl-L-methionine</name>
        <dbReference type="ChEBI" id="CHEBI:59789"/>
    </ligand>
</feature>
<accession>T2MD16</accession>
<proteinExistence type="evidence at transcript level"/>
<comment type="similarity">
    <text evidence="1">Belongs to the class I-like SAM-binding methyltransferase superfamily. TRM5/TYW2 family.</text>
</comment>
<dbReference type="GO" id="GO:0005634">
    <property type="term" value="C:nucleus"/>
    <property type="evidence" value="ECO:0007669"/>
    <property type="project" value="UniProtKB-SubCell"/>
</dbReference>
<dbReference type="OrthoDB" id="6769802at2759"/>
<evidence type="ECO:0000256" key="1">
    <source>
        <dbReference type="ARBA" id="ARBA00009775"/>
    </source>
</evidence>
<feature type="binding site" evidence="11">
    <location>
        <begin position="487"/>
        <end position="488"/>
    </location>
    <ligand>
        <name>S-adenosyl-L-methionine</name>
        <dbReference type="ChEBI" id="CHEBI:59789"/>
    </ligand>
</feature>
<sequence>MSKMLSLIKPNPKDFVVSCDLKLANILCGLQFHSSSHPCTWSFDAAGRDIKKAKEFGKVVHPPLLALDDEQLVLDLIPAMELHLLLGVVNHLFKILKSMWPHAEKWLDALHIKQQPFHGGQFAGNDCHKLLKNLDLLQNLAEKMSSIYICPIVNTFRKFEAVIPVLSAFFEIRGPEPSKINLTPTLKSKTMAKDKEILKPVKFSVYLPDIICGMKELDKSLFNIKINVPAIKCNEKSCGKFQKTFKNVLLNRPHFRSIIPSNLLNSNERFILLNPEVNNFELLNDDQQKVFINENGEFCQHELLLEYKDFSAEEIFSKIFSNFDIENVSSFETVGHIAHLNLREKLLDYKKVIGQVILDKNPNIETVVNKVDSIEETFRYFQMELLAGLDKMNTTVIEHGCTFQFDYSKVYWNSRLQTEHKRLVDQVKEGDIVFDVFAGVGPFSIPIAKKKCFVYCNDLNKNSYLALKHNITLNKLNSSLIKAYNMDGRDFLRDVVIKEILKSSCHLPKMFSIHIIMNLPAIAPQFLDVFKENNFTNEMLPESINNIFVHCYLFSKSETPENEAKQLVSEAVGYDISPKAKVRVVRRVAPNKVMLCVTFDLKWFHLQSVKPSTKRLNEGESLDDHEAKIMKID</sequence>
<dbReference type="PANTHER" id="PTHR23245:SF36">
    <property type="entry name" value="TRNA (GUANINE(37)-N1)-METHYLTRANSFERASE"/>
    <property type="match status" value="1"/>
</dbReference>
<organism evidence="13">
    <name type="scientific">Hydra vulgaris</name>
    <name type="common">Hydra</name>
    <name type="synonym">Hydra attenuata</name>
    <dbReference type="NCBI Taxonomy" id="6087"/>
    <lineage>
        <taxon>Eukaryota</taxon>
        <taxon>Metazoa</taxon>
        <taxon>Cnidaria</taxon>
        <taxon>Hydrozoa</taxon>
        <taxon>Hydroidolina</taxon>
        <taxon>Anthoathecata</taxon>
        <taxon>Aplanulata</taxon>
        <taxon>Hydridae</taxon>
        <taxon>Hydra</taxon>
    </lineage>
</organism>
<evidence type="ECO:0000256" key="8">
    <source>
        <dbReference type="ARBA" id="ARBA00023242"/>
    </source>
</evidence>
<dbReference type="EC" id="2.1.1.228" evidence="11"/>
<dbReference type="Gene3D" id="3.30.300.110">
    <property type="entry name" value="Met-10+ protein-like domains"/>
    <property type="match status" value="1"/>
</dbReference>
<keyword evidence="5 11" id="KW-0949">S-adenosyl-L-methionine</keyword>
<comment type="similarity">
    <text evidence="11">Belongs to the TRM5 / TYW2 family.</text>
</comment>
<feature type="binding site" evidence="11">
    <location>
        <position position="420"/>
    </location>
    <ligand>
        <name>S-adenosyl-L-methionine</name>
        <dbReference type="ChEBI" id="CHEBI:59789"/>
    </ligand>
</feature>
<protein>
    <recommendedName>
        <fullName evidence="11">tRNA (guanine(37)-N1)-methyltransferase</fullName>
        <ecNumber evidence="11">2.1.1.228</ecNumber>
    </recommendedName>
    <alternativeName>
        <fullName evidence="11">M1G-methyltransferase</fullName>
    </alternativeName>
    <alternativeName>
        <fullName evidence="11">tRNA [GM37] methyltransferase</fullName>
    </alternativeName>
    <alternativeName>
        <fullName evidence="11">tRNA methyltransferase 5 homolog</fullName>
    </alternativeName>
</protein>
<dbReference type="EMBL" id="HAAD01003583">
    <property type="protein sequence ID" value="CDG69815.1"/>
    <property type="molecule type" value="mRNA"/>
</dbReference>
<keyword evidence="8 11" id="KW-0539">Nucleus</keyword>
<evidence type="ECO:0000256" key="7">
    <source>
        <dbReference type="ARBA" id="ARBA00023128"/>
    </source>
</evidence>
<evidence type="ECO:0000256" key="3">
    <source>
        <dbReference type="ARBA" id="ARBA00022603"/>
    </source>
</evidence>
<evidence type="ECO:0000256" key="10">
    <source>
        <dbReference type="ARBA" id="ARBA00047783"/>
    </source>
</evidence>
<dbReference type="PROSITE" id="PS51684">
    <property type="entry name" value="SAM_MT_TRM5_TYW2"/>
    <property type="match status" value="1"/>
</dbReference>
<keyword evidence="4 11" id="KW-0808">Transferase</keyword>
<dbReference type="GO" id="GO:0002939">
    <property type="term" value="P:tRNA N1-guanine methylation"/>
    <property type="evidence" value="ECO:0007669"/>
    <property type="project" value="TreeGrafter"/>
</dbReference>
<dbReference type="InterPro" id="IPR030382">
    <property type="entry name" value="MeTrfase_TRM5/TYW2"/>
</dbReference>
<dbReference type="GO" id="GO:0070901">
    <property type="term" value="P:mitochondrial tRNA methylation"/>
    <property type="evidence" value="ECO:0007669"/>
    <property type="project" value="UniProtKB-ARBA"/>
</dbReference>
<evidence type="ECO:0000256" key="6">
    <source>
        <dbReference type="ARBA" id="ARBA00022694"/>
    </source>
</evidence>
<dbReference type="Pfam" id="PF25133">
    <property type="entry name" value="TYW2_N_2"/>
    <property type="match status" value="1"/>
</dbReference>
<reference evidence="13" key="1">
    <citation type="journal article" date="2013" name="Genome Biol. Evol.">
        <title>Punctuated emergences of genetic and phenotypic innovations in eumetazoan, bilaterian, euteleostome, and hominidae ancestors.</title>
        <authorList>
            <person name="Wenger Y."/>
            <person name="Galliot B."/>
        </authorList>
    </citation>
    <scope>NUCLEOTIDE SEQUENCE</scope>
    <source>
        <tissue evidence="13">Whole animals</tissue>
    </source>
</reference>
<dbReference type="InterPro" id="IPR056744">
    <property type="entry name" value="TRM5/TYW2-like_N"/>
</dbReference>
<dbReference type="AlphaFoldDB" id="T2MD16"/>
<keyword evidence="6 11" id="KW-0819">tRNA processing</keyword>
<keyword evidence="2 11" id="KW-0963">Cytoplasm</keyword>
<evidence type="ECO:0000259" key="12">
    <source>
        <dbReference type="PROSITE" id="PS51684"/>
    </source>
</evidence>
<dbReference type="GO" id="GO:0005759">
    <property type="term" value="C:mitochondrial matrix"/>
    <property type="evidence" value="ECO:0007669"/>
    <property type="project" value="UniProtKB-SubCell"/>
</dbReference>
<evidence type="ECO:0000256" key="2">
    <source>
        <dbReference type="ARBA" id="ARBA00022490"/>
    </source>
</evidence>
<comment type="function">
    <text evidence="11">Specifically methylates the N1 position of guanosine-37 in various cytoplasmic and mitochondrial tRNAs. Methylation is not dependent on the nature of the nucleoside 5' of the target nucleoside. This is the first step in the biosynthesis of wybutosine (yW), a modified base adjacent to the anticodon of tRNAs and required for accurate decoding.</text>
</comment>
<dbReference type="FunFam" id="3.30.300.110:FF:000001">
    <property type="entry name" value="tRNA (guanine(37)-N1)-methyltransferase"/>
    <property type="match status" value="1"/>
</dbReference>
<keyword evidence="7 11" id="KW-0496">Mitochondrion</keyword>
<dbReference type="InterPro" id="IPR056743">
    <property type="entry name" value="TRM5-TYW2-like_MTfase"/>
</dbReference>
<comment type="function">
    <text evidence="9">Involved in mitochondrial tRNA methylation. Specifically methylates the N1 position of guanosine-37 in various tRNAs. Methylation is not dependent on the nature of the nucleoside 5' of the target nucleoside. This is the first step in the biosynthesis of wybutosine (yW), a modified base adjacent to the anticodon of tRNAs and required for accurate decoding.</text>
</comment>
<comment type="catalytic activity">
    <reaction evidence="10 11">
        <text>guanosine(37) in tRNA + S-adenosyl-L-methionine = N(1)-methylguanosine(37) in tRNA + S-adenosyl-L-homocysteine + H(+)</text>
        <dbReference type="Rhea" id="RHEA:36899"/>
        <dbReference type="Rhea" id="RHEA-COMP:10145"/>
        <dbReference type="Rhea" id="RHEA-COMP:10147"/>
        <dbReference type="ChEBI" id="CHEBI:15378"/>
        <dbReference type="ChEBI" id="CHEBI:57856"/>
        <dbReference type="ChEBI" id="CHEBI:59789"/>
        <dbReference type="ChEBI" id="CHEBI:73542"/>
        <dbReference type="ChEBI" id="CHEBI:74269"/>
        <dbReference type="EC" id="2.1.1.228"/>
    </reaction>
</comment>
<evidence type="ECO:0000256" key="11">
    <source>
        <dbReference type="HAMAP-Rule" id="MF_03152"/>
    </source>
</evidence>
<dbReference type="SUPFAM" id="SSF53335">
    <property type="entry name" value="S-adenosyl-L-methionine-dependent methyltransferases"/>
    <property type="match status" value="1"/>
</dbReference>
<keyword evidence="3 11" id="KW-0489">Methyltransferase</keyword>
<dbReference type="PANTHER" id="PTHR23245">
    <property type="entry name" value="TRNA METHYLTRANSFERASE"/>
    <property type="match status" value="1"/>
</dbReference>
<name>T2MD16_HYDVU</name>
<feature type="domain" description="SAM-dependent methyltransferase TRM5/TYW2-type" evidence="12">
    <location>
        <begin position="331"/>
        <end position="603"/>
    </location>
</feature>
<evidence type="ECO:0000313" key="13">
    <source>
        <dbReference type="EMBL" id="CDG69815.1"/>
    </source>
</evidence>
<dbReference type="GO" id="GO:0052906">
    <property type="term" value="F:tRNA (guanine(37)-N1)-methyltransferase activity"/>
    <property type="evidence" value="ECO:0007669"/>
    <property type="project" value="UniProtKB-UniRule"/>
</dbReference>
<feature type="binding site" evidence="11">
    <location>
        <begin position="458"/>
        <end position="459"/>
    </location>
    <ligand>
        <name>S-adenosyl-L-methionine</name>
        <dbReference type="ChEBI" id="CHEBI:59789"/>
    </ligand>
</feature>
<evidence type="ECO:0000256" key="5">
    <source>
        <dbReference type="ARBA" id="ARBA00022691"/>
    </source>
</evidence>
<comment type="subcellular location">
    <subcellularLocation>
        <location evidence="11">Mitochondrion matrix</location>
    </subcellularLocation>
    <subcellularLocation>
        <location evidence="11">Nucleus</location>
    </subcellularLocation>
    <subcellularLocation>
        <location evidence="11">Cytoplasm</location>
    </subcellularLocation>
    <text evidence="11">Predominantly in the mitochondria and in the nucleus.</text>
</comment>
<comment type="subunit">
    <text evidence="11">Monomer.</text>
</comment>
<dbReference type="Gene3D" id="3.40.50.150">
    <property type="entry name" value="Vaccinia Virus protein VP39"/>
    <property type="match status" value="1"/>
</dbReference>
<dbReference type="HAMAP" id="MF_03152">
    <property type="entry name" value="TRM5"/>
    <property type="match status" value="1"/>
</dbReference>
<gene>
    <name evidence="13" type="primary">TRMT5</name>
</gene>
<evidence type="ECO:0000256" key="4">
    <source>
        <dbReference type="ARBA" id="ARBA00022679"/>
    </source>
</evidence>
<dbReference type="InterPro" id="IPR025792">
    <property type="entry name" value="tRNA_Gua_MeTrfase_euk"/>
</dbReference>
<dbReference type="Pfam" id="PF02475">
    <property type="entry name" value="TRM5-TYW2_MTfase"/>
    <property type="match status" value="1"/>
</dbReference>
<evidence type="ECO:0000256" key="9">
    <source>
        <dbReference type="ARBA" id="ARBA00045951"/>
    </source>
</evidence>
<dbReference type="InterPro" id="IPR029063">
    <property type="entry name" value="SAM-dependent_MTases_sf"/>
</dbReference>